<proteinExistence type="predicted"/>
<dbReference type="InterPro" id="IPR011067">
    <property type="entry name" value="Plasmid_toxin/cell-grow_inhib"/>
</dbReference>
<dbReference type="Gene3D" id="2.30.30.110">
    <property type="match status" value="1"/>
</dbReference>
<dbReference type="PANTHER" id="PTHR33988">
    <property type="entry name" value="ENDORIBONUCLEASE MAZF-RELATED"/>
    <property type="match status" value="1"/>
</dbReference>
<dbReference type="GO" id="GO:0003677">
    <property type="term" value="F:DNA binding"/>
    <property type="evidence" value="ECO:0007669"/>
    <property type="project" value="InterPro"/>
</dbReference>
<evidence type="ECO:0000313" key="2">
    <source>
        <dbReference type="Proteomes" id="UP000680185"/>
    </source>
</evidence>
<sequence>MNSSSIEQGTIVIADILFSNQVGIKPRPALIISNSRYNKKYRDIVAVKVTSSKENPFPYNVDISQKNLVFGELAKESTIMTDFPITLDKSQIRQVIAKLSEEKLKEVKKKIRELYAL</sequence>
<dbReference type="AlphaFoldDB" id="A0A8T4KZT3"/>
<evidence type="ECO:0000313" key="1">
    <source>
        <dbReference type="EMBL" id="MBS3058200.1"/>
    </source>
</evidence>
<reference evidence="1" key="2">
    <citation type="submission" date="2021-05" db="EMBL/GenBank/DDBJ databases">
        <title>Protein family content uncovers lineage relationships and bacterial pathway maintenance mechanisms in DPANN archaea.</title>
        <authorList>
            <person name="Castelle C.J."/>
            <person name="Meheust R."/>
            <person name="Jaffe A.L."/>
            <person name="Seitz K."/>
            <person name="Gong X."/>
            <person name="Baker B.J."/>
            <person name="Banfield J.F."/>
        </authorList>
    </citation>
    <scope>NUCLEOTIDE SEQUENCE</scope>
    <source>
        <strain evidence="1">RIFCSPLOWO2_01_FULL_43_13</strain>
    </source>
</reference>
<reference evidence="1" key="1">
    <citation type="submission" date="2021-03" db="EMBL/GenBank/DDBJ databases">
        <authorList>
            <person name="Jaffe A."/>
        </authorList>
    </citation>
    <scope>NUCLEOTIDE SEQUENCE</scope>
    <source>
        <strain evidence="1">RIFCSPLOWO2_01_FULL_43_13</strain>
    </source>
</reference>
<dbReference type="InterPro" id="IPR003477">
    <property type="entry name" value="PemK-like"/>
</dbReference>
<gene>
    <name evidence="1" type="ORF">J4478_02250</name>
</gene>
<dbReference type="SUPFAM" id="SSF50118">
    <property type="entry name" value="Cell growth inhibitor/plasmid maintenance toxic component"/>
    <property type="match status" value="1"/>
</dbReference>
<dbReference type="GO" id="GO:0006402">
    <property type="term" value="P:mRNA catabolic process"/>
    <property type="evidence" value="ECO:0007669"/>
    <property type="project" value="TreeGrafter"/>
</dbReference>
<dbReference type="Pfam" id="PF02452">
    <property type="entry name" value="PemK_toxin"/>
    <property type="match status" value="1"/>
</dbReference>
<dbReference type="PANTHER" id="PTHR33988:SF2">
    <property type="entry name" value="ENDORIBONUCLEASE MAZF"/>
    <property type="match status" value="1"/>
</dbReference>
<protein>
    <submittedName>
        <fullName evidence="1">Type II toxin-antitoxin system PemK/MazF family toxin</fullName>
    </submittedName>
</protein>
<dbReference type="EMBL" id="JAGVWB010000014">
    <property type="protein sequence ID" value="MBS3058200.1"/>
    <property type="molecule type" value="Genomic_DNA"/>
</dbReference>
<comment type="caution">
    <text evidence="1">The sequence shown here is derived from an EMBL/GenBank/DDBJ whole genome shotgun (WGS) entry which is preliminary data.</text>
</comment>
<dbReference type="GO" id="GO:0016075">
    <property type="term" value="P:rRNA catabolic process"/>
    <property type="evidence" value="ECO:0007669"/>
    <property type="project" value="TreeGrafter"/>
</dbReference>
<accession>A0A8T4KZT3</accession>
<dbReference type="Proteomes" id="UP000680185">
    <property type="component" value="Unassembled WGS sequence"/>
</dbReference>
<dbReference type="GO" id="GO:0004521">
    <property type="term" value="F:RNA endonuclease activity"/>
    <property type="evidence" value="ECO:0007669"/>
    <property type="project" value="TreeGrafter"/>
</dbReference>
<organism evidence="1 2">
    <name type="scientific">Candidatus Iainarchaeum sp</name>
    <dbReference type="NCBI Taxonomy" id="3101447"/>
    <lineage>
        <taxon>Archaea</taxon>
        <taxon>Candidatus Iainarchaeota</taxon>
        <taxon>Candidatus Iainarchaeia</taxon>
        <taxon>Candidatus Iainarchaeales</taxon>
        <taxon>Candidatus Iainarchaeaceae</taxon>
        <taxon>Candidatus Iainarchaeum</taxon>
    </lineage>
</organism>
<name>A0A8T4KZT3_9ARCH</name>